<dbReference type="FunFam" id="3.30.1490.10:FF:000002">
    <property type="entry name" value="40S ribosomal protein S15a"/>
    <property type="match status" value="1"/>
</dbReference>
<dbReference type="Gene3D" id="3.30.1490.10">
    <property type="match status" value="1"/>
</dbReference>
<name>A0A0F6PZS0_9ZZZZ</name>
<sequence>MGLQDTLASGLNNILNAERLGKKQVTIKPASKTLLATLRVAQENGHLGEFEYIDDGKSGYIEVQLLGRITKIGVIKPRFPVKSNDYEKWEKNFLPARDFGYLIVSTSLGIMNHREAFDKHTGGRLLAYVY</sequence>
<keyword evidence="3" id="KW-0687">Ribonucleoprotein</keyword>
<dbReference type="GO" id="GO:0003735">
    <property type="term" value="F:structural constituent of ribosome"/>
    <property type="evidence" value="ECO:0007669"/>
    <property type="project" value="InterPro"/>
</dbReference>
<dbReference type="InterPro" id="IPR035987">
    <property type="entry name" value="Ribosomal_uS8_sf"/>
</dbReference>
<evidence type="ECO:0000256" key="1">
    <source>
        <dbReference type="ARBA" id="ARBA00006471"/>
    </source>
</evidence>
<keyword evidence="2 4" id="KW-0689">Ribosomal protein</keyword>
<reference evidence="4" key="1">
    <citation type="journal article" date="2015" name="Nature">
        <title>Complex archaea that bridge the gap between prokaryotes and eukaryotes.</title>
        <authorList>
            <person name="Spang A."/>
            <person name="Saw J.H."/>
            <person name="Jorgensen S.L."/>
            <person name="Zaremba-Niedzwiedzka K."/>
            <person name="Martijn J."/>
            <person name="Lind A.E."/>
            <person name="van Eijk R."/>
            <person name="Schleper C."/>
            <person name="Guy L."/>
            <person name="Ettema T.J."/>
        </authorList>
    </citation>
    <scope>NUCLEOTIDE SEQUENCE</scope>
</reference>
<dbReference type="NCBIfam" id="NF003115">
    <property type="entry name" value="PRK04034.1"/>
    <property type="match status" value="1"/>
</dbReference>
<comment type="similarity">
    <text evidence="1">Belongs to the universal ribosomal protein uS8 family.</text>
</comment>
<dbReference type="Gene3D" id="3.30.1370.30">
    <property type="match status" value="1"/>
</dbReference>
<evidence type="ECO:0000313" key="4">
    <source>
        <dbReference type="EMBL" id="AKC94872.1"/>
    </source>
</evidence>
<dbReference type="EMBL" id="KP869600">
    <property type="protein sequence ID" value="AKC94872.1"/>
    <property type="molecule type" value="Genomic_DNA"/>
</dbReference>
<dbReference type="SUPFAM" id="SSF56047">
    <property type="entry name" value="Ribosomal protein S8"/>
    <property type="match status" value="1"/>
</dbReference>
<dbReference type="Pfam" id="PF00410">
    <property type="entry name" value="Ribosomal_S8"/>
    <property type="match status" value="1"/>
</dbReference>
<dbReference type="HAMAP" id="MF_01302_A">
    <property type="entry name" value="Ribosomal_uS8_A"/>
    <property type="match status" value="1"/>
</dbReference>
<protein>
    <submittedName>
        <fullName evidence="4">Putative 30S ribosomal protein S8</fullName>
    </submittedName>
</protein>
<evidence type="ECO:0000256" key="2">
    <source>
        <dbReference type="ARBA" id="ARBA00022980"/>
    </source>
</evidence>
<evidence type="ECO:0000256" key="3">
    <source>
        <dbReference type="ARBA" id="ARBA00023274"/>
    </source>
</evidence>
<dbReference type="InterPro" id="IPR000630">
    <property type="entry name" value="Ribosomal_uS8"/>
</dbReference>
<proteinExistence type="inferred from homology"/>
<accession>A0A0F6PZS0</accession>
<organism evidence="4">
    <name type="scientific">uncultured organism</name>
    <dbReference type="NCBI Taxonomy" id="155900"/>
    <lineage>
        <taxon>unclassified sequences</taxon>
        <taxon>environmental samples</taxon>
    </lineage>
</organism>
<dbReference type="AlphaFoldDB" id="A0A0F6PZS0"/>
<dbReference type="PANTHER" id="PTHR11758">
    <property type="entry name" value="40S RIBOSOMAL PROTEIN S15A"/>
    <property type="match status" value="1"/>
</dbReference>
<dbReference type="GO" id="GO:1990904">
    <property type="term" value="C:ribonucleoprotein complex"/>
    <property type="evidence" value="ECO:0007669"/>
    <property type="project" value="UniProtKB-KW"/>
</dbReference>